<sequence length="345" mass="38217">MSNGSSTIAVLLRECGISRDLARGRQLHSQILGAGYRSTVLENSLVRMYGDCGSLDEAVDAFSRISSRNVFSWNILLSAFAQRGHLDFARTMLEILPEFDTSMPFHDIVSWNAMIFAAAGTKESFVLFRRMQLEGTRPTYVTYATMIDSCAEAAALGDGRAIHERILQLGYFPGILVICNALINFYSRCGAVEEALGVFQSMRRRDLITWSTIVSGYAWNGLGERSAQLFQCMLLEGLDPSSVTLVNVLTSCSHGGLLDFGRRLFVFVTAEVPGFPVCREHYDCLVDLLGRSGRLEEALELMESMPFEPTALGRMSFAASCRKQHLEGDLNSLYEDTNYMALKGA</sequence>
<protein>
    <recommendedName>
        <fullName evidence="5">Pentacotripeptide-repeat region of PRORP domain-containing protein</fullName>
    </recommendedName>
</protein>
<keyword evidence="4" id="KW-1185">Reference proteome</keyword>
<accession>D8SXF5</accession>
<gene>
    <name evidence="3" type="ORF">SELMODRAFT_127153</name>
</gene>
<name>D8SXF5_SELML</name>
<dbReference type="Proteomes" id="UP000001514">
    <property type="component" value="Unassembled WGS sequence"/>
</dbReference>
<dbReference type="Gramene" id="EFJ10878">
    <property type="protein sequence ID" value="EFJ10878"/>
    <property type="gene ID" value="SELMODRAFT_127153"/>
</dbReference>
<dbReference type="PROSITE" id="PS51375">
    <property type="entry name" value="PPR"/>
    <property type="match status" value="4"/>
</dbReference>
<dbReference type="InParanoid" id="D8SXF5"/>
<evidence type="ECO:0008006" key="5">
    <source>
        <dbReference type="Google" id="ProtNLM"/>
    </source>
</evidence>
<feature type="repeat" description="PPR" evidence="2">
    <location>
        <begin position="206"/>
        <end position="240"/>
    </location>
</feature>
<dbReference type="HOGENOM" id="CLU_002706_0_0_1"/>
<dbReference type="InterPro" id="IPR002885">
    <property type="entry name" value="PPR_rpt"/>
</dbReference>
<evidence type="ECO:0000313" key="4">
    <source>
        <dbReference type="Proteomes" id="UP000001514"/>
    </source>
</evidence>
<keyword evidence="1" id="KW-0677">Repeat</keyword>
<dbReference type="FunFam" id="1.25.40.10:FF:000158">
    <property type="entry name" value="pentatricopeptide repeat-containing protein At2g33680"/>
    <property type="match status" value="1"/>
</dbReference>
<dbReference type="NCBIfam" id="TIGR00756">
    <property type="entry name" value="PPR"/>
    <property type="match status" value="2"/>
</dbReference>
<evidence type="ECO:0000256" key="1">
    <source>
        <dbReference type="ARBA" id="ARBA00022737"/>
    </source>
</evidence>
<dbReference type="eggNOG" id="KOG4197">
    <property type="taxonomic scope" value="Eukaryota"/>
</dbReference>
<dbReference type="InterPro" id="IPR011990">
    <property type="entry name" value="TPR-like_helical_dom_sf"/>
</dbReference>
<feature type="repeat" description="PPR" evidence="2">
    <location>
        <begin position="139"/>
        <end position="173"/>
    </location>
</feature>
<dbReference type="EMBL" id="GL377651">
    <property type="protein sequence ID" value="EFJ10878.1"/>
    <property type="molecule type" value="Genomic_DNA"/>
</dbReference>
<dbReference type="GO" id="GO:0003723">
    <property type="term" value="F:RNA binding"/>
    <property type="evidence" value="ECO:0007669"/>
    <property type="project" value="InterPro"/>
</dbReference>
<dbReference type="Gene3D" id="1.25.40.10">
    <property type="entry name" value="Tetratricopeptide repeat domain"/>
    <property type="match status" value="2"/>
</dbReference>
<organism evidence="4">
    <name type="scientific">Selaginella moellendorffii</name>
    <name type="common">Spikemoss</name>
    <dbReference type="NCBI Taxonomy" id="88036"/>
    <lineage>
        <taxon>Eukaryota</taxon>
        <taxon>Viridiplantae</taxon>
        <taxon>Streptophyta</taxon>
        <taxon>Embryophyta</taxon>
        <taxon>Tracheophyta</taxon>
        <taxon>Lycopodiopsida</taxon>
        <taxon>Selaginellales</taxon>
        <taxon>Selaginellaceae</taxon>
        <taxon>Selaginella</taxon>
    </lineage>
</organism>
<feature type="repeat" description="PPR" evidence="2">
    <location>
        <begin position="175"/>
        <end position="205"/>
    </location>
</feature>
<evidence type="ECO:0000313" key="3">
    <source>
        <dbReference type="EMBL" id="EFJ10878.1"/>
    </source>
</evidence>
<dbReference type="GO" id="GO:0048731">
    <property type="term" value="P:system development"/>
    <property type="evidence" value="ECO:0007669"/>
    <property type="project" value="UniProtKB-ARBA"/>
</dbReference>
<dbReference type="PANTHER" id="PTHR47926">
    <property type="entry name" value="PENTATRICOPEPTIDE REPEAT-CONTAINING PROTEIN"/>
    <property type="match status" value="1"/>
</dbReference>
<dbReference type="InterPro" id="IPR046960">
    <property type="entry name" value="PPR_At4g14850-like_plant"/>
</dbReference>
<dbReference type="Pfam" id="PF01535">
    <property type="entry name" value="PPR"/>
    <property type="match status" value="5"/>
</dbReference>
<reference evidence="3 4" key="1">
    <citation type="journal article" date="2011" name="Science">
        <title>The Selaginella genome identifies genetic changes associated with the evolution of vascular plants.</title>
        <authorList>
            <person name="Banks J.A."/>
            <person name="Nishiyama T."/>
            <person name="Hasebe M."/>
            <person name="Bowman J.L."/>
            <person name="Gribskov M."/>
            <person name="dePamphilis C."/>
            <person name="Albert V.A."/>
            <person name="Aono N."/>
            <person name="Aoyama T."/>
            <person name="Ambrose B.A."/>
            <person name="Ashton N.W."/>
            <person name="Axtell M.J."/>
            <person name="Barker E."/>
            <person name="Barker M.S."/>
            <person name="Bennetzen J.L."/>
            <person name="Bonawitz N.D."/>
            <person name="Chapple C."/>
            <person name="Cheng C."/>
            <person name="Correa L.G."/>
            <person name="Dacre M."/>
            <person name="DeBarry J."/>
            <person name="Dreyer I."/>
            <person name="Elias M."/>
            <person name="Engstrom E.M."/>
            <person name="Estelle M."/>
            <person name="Feng L."/>
            <person name="Finet C."/>
            <person name="Floyd S.K."/>
            <person name="Frommer W.B."/>
            <person name="Fujita T."/>
            <person name="Gramzow L."/>
            <person name="Gutensohn M."/>
            <person name="Harholt J."/>
            <person name="Hattori M."/>
            <person name="Heyl A."/>
            <person name="Hirai T."/>
            <person name="Hiwatashi Y."/>
            <person name="Ishikawa M."/>
            <person name="Iwata M."/>
            <person name="Karol K.G."/>
            <person name="Koehler B."/>
            <person name="Kolukisaoglu U."/>
            <person name="Kubo M."/>
            <person name="Kurata T."/>
            <person name="Lalonde S."/>
            <person name="Li K."/>
            <person name="Li Y."/>
            <person name="Litt A."/>
            <person name="Lyons E."/>
            <person name="Manning G."/>
            <person name="Maruyama T."/>
            <person name="Michael T.P."/>
            <person name="Mikami K."/>
            <person name="Miyazaki S."/>
            <person name="Morinaga S."/>
            <person name="Murata T."/>
            <person name="Mueller-Roeber B."/>
            <person name="Nelson D.R."/>
            <person name="Obara M."/>
            <person name="Oguri Y."/>
            <person name="Olmstead R.G."/>
            <person name="Onodera N."/>
            <person name="Petersen B.L."/>
            <person name="Pils B."/>
            <person name="Prigge M."/>
            <person name="Rensing S.A."/>
            <person name="Riano-Pachon D.M."/>
            <person name="Roberts A.W."/>
            <person name="Sato Y."/>
            <person name="Scheller H.V."/>
            <person name="Schulz B."/>
            <person name="Schulz C."/>
            <person name="Shakirov E.V."/>
            <person name="Shibagaki N."/>
            <person name="Shinohara N."/>
            <person name="Shippen D.E."/>
            <person name="Soerensen I."/>
            <person name="Sotooka R."/>
            <person name="Sugimoto N."/>
            <person name="Sugita M."/>
            <person name="Sumikawa N."/>
            <person name="Tanurdzic M."/>
            <person name="Theissen G."/>
            <person name="Ulvskov P."/>
            <person name="Wakazuki S."/>
            <person name="Weng J.K."/>
            <person name="Willats W.W."/>
            <person name="Wipf D."/>
            <person name="Wolf P.G."/>
            <person name="Yang L."/>
            <person name="Zimmer A.D."/>
            <person name="Zhu Q."/>
            <person name="Mitros T."/>
            <person name="Hellsten U."/>
            <person name="Loque D."/>
            <person name="Otillar R."/>
            <person name="Salamov A."/>
            <person name="Schmutz J."/>
            <person name="Shapiro H."/>
            <person name="Lindquist E."/>
            <person name="Lucas S."/>
            <person name="Rokhsar D."/>
            <person name="Grigoriev I.V."/>
        </authorList>
    </citation>
    <scope>NUCLEOTIDE SEQUENCE [LARGE SCALE GENOMIC DNA]</scope>
</reference>
<proteinExistence type="predicted"/>
<dbReference type="KEGG" id="smo:SELMODRAFT_127153"/>
<dbReference type="AlphaFoldDB" id="D8SXF5"/>
<feature type="repeat" description="PPR" evidence="2">
    <location>
        <begin position="69"/>
        <end position="103"/>
    </location>
</feature>
<dbReference type="PANTHER" id="PTHR47926:SF533">
    <property type="entry name" value="DYW DOMAIN-CONTAINING PROTEIN"/>
    <property type="match status" value="1"/>
</dbReference>
<dbReference type="GO" id="GO:0009451">
    <property type="term" value="P:RNA modification"/>
    <property type="evidence" value="ECO:0007669"/>
    <property type="project" value="InterPro"/>
</dbReference>
<evidence type="ECO:0000256" key="2">
    <source>
        <dbReference type="PROSITE-ProRule" id="PRU00708"/>
    </source>
</evidence>